<comment type="caution">
    <text evidence="1">The sequence shown here is derived from an EMBL/GenBank/DDBJ whole genome shotgun (WGS) entry which is preliminary data.</text>
</comment>
<protein>
    <recommendedName>
        <fullName evidence="2">UDP-N-acetylglucosamine 2-epimerase domain-containing protein</fullName>
    </recommendedName>
</protein>
<proteinExistence type="predicted"/>
<organism evidence="1">
    <name type="scientific">marine sediment metagenome</name>
    <dbReference type="NCBI Taxonomy" id="412755"/>
    <lineage>
        <taxon>unclassified sequences</taxon>
        <taxon>metagenomes</taxon>
        <taxon>ecological metagenomes</taxon>
    </lineage>
</organism>
<dbReference type="InterPro" id="IPR043148">
    <property type="entry name" value="TagF_C"/>
</dbReference>
<name>X0UCM4_9ZZZZ</name>
<evidence type="ECO:0008006" key="2">
    <source>
        <dbReference type="Google" id="ProtNLM"/>
    </source>
</evidence>
<dbReference type="InterPro" id="IPR010866">
    <property type="entry name" value="A-2_8-polyST"/>
</dbReference>
<dbReference type="SUPFAM" id="SSF53756">
    <property type="entry name" value="UDP-Glycosyltransferase/glycogen phosphorylase"/>
    <property type="match status" value="1"/>
</dbReference>
<accession>X0UCM4</accession>
<dbReference type="EMBL" id="BARS01016262">
    <property type="protein sequence ID" value="GAF86230.1"/>
    <property type="molecule type" value="Genomic_DNA"/>
</dbReference>
<feature type="non-terminal residue" evidence="1">
    <location>
        <position position="1"/>
    </location>
</feature>
<reference evidence="1" key="1">
    <citation type="journal article" date="2014" name="Front. Microbiol.">
        <title>High frequency of phylogenetically diverse reductive dehalogenase-homologous genes in deep subseafloor sedimentary metagenomes.</title>
        <authorList>
            <person name="Kawai M."/>
            <person name="Futagami T."/>
            <person name="Toyoda A."/>
            <person name="Takaki Y."/>
            <person name="Nishi S."/>
            <person name="Hori S."/>
            <person name="Arai W."/>
            <person name="Tsubouchi T."/>
            <person name="Morono Y."/>
            <person name="Uchiyama I."/>
            <person name="Ito T."/>
            <person name="Fujiyama A."/>
            <person name="Inagaki F."/>
            <person name="Takami H."/>
        </authorList>
    </citation>
    <scope>NUCLEOTIDE SEQUENCE</scope>
    <source>
        <strain evidence="1">Expedition CK06-06</strain>
    </source>
</reference>
<dbReference type="AlphaFoldDB" id="X0UCM4"/>
<sequence length="228" mass="26968">QHGFVSKEHYAYNYPQYCIDNNHHQCRDYLPDYLLMFGEYWAENIRIPSKKIVVGYPYLNEILNRLIEYIKPKTKSILIVSQGTVTKSMVNIAKKLSRTFTDYKIIFKLHPGEIPFKERYSLLKNLSNIEIIGNYNIFELIAKNKIIIGYNSTTLVEALKFPGKRIFILENNDVPNEIGYKFTNVEELIEAIKDNSKGYPKAKPEYFWASNWEERFQEFMRNEVDLKI</sequence>
<dbReference type="Gene3D" id="3.40.50.12580">
    <property type="match status" value="1"/>
</dbReference>
<dbReference type="Pfam" id="PF07388">
    <property type="entry name" value="A-2_8-polyST"/>
    <property type="match status" value="1"/>
</dbReference>
<evidence type="ECO:0000313" key="1">
    <source>
        <dbReference type="EMBL" id="GAF86230.1"/>
    </source>
</evidence>
<gene>
    <name evidence="1" type="ORF">S01H1_26791</name>
</gene>